<name>A0A433QVW6_9FUNG</name>
<sequence>MSILLATSTLFVFRNINPNAMVAPGDVTLTLMFSLSFHPCVCNTGVFNSDTVFRTPSSLPPIINLRNSSFMCRSANPVASLPRPRVMKPKANPAASE</sequence>
<proteinExistence type="predicted"/>
<reference evidence="1 2" key="1">
    <citation type="journal article" date="2018" name="New Phytol.">
        <title>Phylogenomics of Endogonaceae and evolution of mycorrhizas within Mucoromycota.</title>
        <authorList>
            <person name="Chang Y."/>
            <person name="Desiro A."/>
            <person name="Na H."/>
            <person name="Sandor L."/>
            <person name="Lipzen A."/>
            <person name="Clum A."/>
            <person name="Barry K."/>
            <person name="Grigoriev I.V."/>
            <person name="Martin F.M."/>
            <person name="Stajich J.E."/>
            <person name="Smith M.E."/>
            <person name="Bonito G."/>
            <person name="Spatafora J.W."/>
        </authorList>
    </citation>
    <scope>NUCLEOTIDE SEQUENCE [LARGE SCALE GENOMIC DNA]</scope>
    <source>
        <strain evidence="1 2">AD002</strain>
    </source>
</reference>
<dbReference type="Proteomes" id="UP000274822">
    <property type="component" value="Unassembled WGS sequence"/>
</dbReference>
<evidence type="ECO:0000313" key="1">
    <source>
        <dbReference type="EMBL" id="RUS33939.1"/>
    </source>
</evidence>
<protein>
    <submittedName>
        <fullName evidence="1">Uncharacterized protein</fullName>
    </submittedName>
</protein>
<comment type="caution">
    <text evidence="1">The sequence shown here is derived from an EMBL/GenBank/DDBJ whole genome shotgun (WGS) entry which is preliminary data.</text>
</comment>
<gene>
    <name evidence="1" type="ORF">BC938DRAFT_483182</name>
</gene>
<dbReference type="AlphaFoldDB" id="A0A433QVW6"/>
<keyword evidence="2" id="KW-1185">Reference proteome</keyword>
<evidence type="ECO:0000313" key="2">
    <source>
        <dbReference type="Proteomes" id="UP000274822"/>
    </source>
</evidence>
<organism evidence="1 2">
    <name type="scientific">Jimgerdemannia flammicorona</name>
    <dbReference type="NCBI Taxonomy" id="994334"/>
    <lineage>
        <taxon>Eukaryota</taxon>
        <taxon>Fungi</taxon>
        <taxon>Fungi incertae sedis</taxon>
        <taxon>Mucoromycota</taxon>
        <taxon>Mucoromycotina</taxon>
        <taxon>Endogonomycetes</taxon>
        <taxon>Endogonales</taxon>
        <taxon>Endogonaceae</taxon>
        <taxon>Jimgerdemannia</taxon>
    </lineage>
</organism>
<dbReference type="EMBL" id="RBNJ01000830">
    <property type="protein sequence ID" value="RUS33939.1"/>
    <property type="molecule type" value="Genomic_DNA"/>
</dbReference>
<accession>A0A433QVW6</accession>